<dbReference type="CDD" id="cd04301">
    <property type="entry name" value="NAT_SF"/>
    <property type="match status" value="1"/>
</dbReference>
<feature type="domain" description="N-acetyltransferase" evidence="1">
    <location>
        <begin position="5"/>
        <end position="152"/>
    </location>
</feature>
<sequence>MEANIAIREEAAADIDAIHDLTVAAFREMEHSSHTEQFIVAELRAAGALAVSLVAEREGRVVGHIAFSPVSVSDDTTGWYGLGPVSVLPEYQRQGIGKALIKEGLARLQAIGAQGCCLVGHPEYYVKFGFRNVPGLVYEGVPLEYFFVLPFGERVPQGTVNFHEAFLADGQS</sequence>
<keyword evidence="3" id="KW-1185">Reference proteome</keyword>
<dbReference type="InterPro" id="IPR000182">
    <property type="entry name" value="GNAT_dom"/>
</dbReference>
<dbReference type="PROSITE" id="PS51186">
    <property type="entry name" value="GNAT"/>
    <property type="match status" value="1"/>
</dbReference>
<protein>
    <submittedName>
        <fullName evidence="2">N-acetyltransferase</fullName>
    </submittedName>
</protein>
<dbReference type="RefSeq" id="WP_234273307.1">
    <property type="nucleotide sequence ID" value="NZ_JABFTT010000005.1"/>
</dbReference>
<reference evidence="2 3" key="1">
    <citation type="journal article" date="2021" name="Front. Microbiol.">
        <title>Aerobic Denitrification and Heterotrophic Sulfur Oxidation in the Genus Halomonas Revealed by Six Novel Species Characterizations and Genome-Based Analysis.</title>
        <authorList>
            <person name="Wang L."/>
            <person name="Shao Z."/>
        </authorList>
    </citation>
    <scope>NUCLEOTIDE SEQUENCE [LARGE SCALE GENOMIC DNA]</scope>
    <source>
        <strain evidence="2 3">MCCC 1A11036</strain>
    </source>
</reference>
<organism evidence="2 3">
    <name type="scientific">Billgrantia zhangzhouensis</name>
    <dbReference type="NCBI Taxonomy" id="2733481"/>
    <lineage>
        <taxon>Bacteria</taxon>
        <taxon>Pseudomonadati</taxon>
        <taxon>Pseudomonadota</taxon>
        <taxon>Gammaproteobacteria</taxon>
        <taxon>Oceanospirillales</taxon>
        <taxon>Halomonadaceae</taxon>
        <taxon>Billgrantia</taxon>
    </lineage>
</organism>
<dbReference type="PANTHER" id="PTHR43617:SF2">
    <property type="entry name" value="UPF0039 PROTEIN SLL0451"/>
    <property type="match status" value="1"/>
</dbReference>
<name>A0ABS9ADX4_9GAMM</name>
<accession>A0ABS9ADX4</accession>
<dbReference type="EMBL" id="JABFTT010000005">
    <property type="protein sequence ID" value="MCE8019927.1"/>
    <property type="molecule type" value="Genomic_DNA"/>
</dbReference>
<dbReference type="Proteomes" id="UP001320122">
    <property type="component" value="Unassembled WGS sequence"/>
</dbReference>
<comment type="caution">
    <text evidence="2">The sequence shown here is derived from an EMBL/GenBank/DDBJ whole genome shotgun (WGS) entry which is preliminary data.</text>
</comment>
<dbReference type="Pfam" id="PF13508">
    <property type="entry name" value="Acetyltransf_7"/>
    <property type="match status" value="1"/>
</dbReference>
<proteinExistence type="predicted"/>
<evidence type="ECO:0000313" key="3">
    <source>
        <dbReference type="Proteomes" id="UP001320122"/>
    </source>
</evidence>
<evidence type="ECO:0000313" key="2">
    <source>
        <dbReference type="EMBL" id="MCE8019927.1"/>
    </source>
</evidence>
<dbReference type="SUPFAM" id="SSF55729">
    <property type="entry name" value="Acyl-CoA N-acyltransferases (Nat)"/>
    <property type="match status" value="1"/>
</dbReference>
<gene>
    <name evidence="2" type="ORF">HOP51_07340</name>
</gene>
<dbReference type="Gene3D" id="3.40.630.30">
    <property type="match status" value="1"/>
</dbReference>
<dbReference type="InterPro" id="IPR050276">
    <property type="entry name" value="MshD_Acetyltransferase"/>
</dbReference>
<dbReference type="InterPro" id="IPR016181">
    <property type="entry name" value="Acyl_CoA_acyltransferase"/>
</dbReference>
<dbReference type="PANTHER" id="PTHR43617">
    <property type="entry name" value="L-AMINO ACID N-ACETYLTRANSFERASE"/>
    <property type="match status" value="1"/>
</dbReference>
<evidence type="ECO:0000259" key="1">
    <source>
        <dbReference type="PROSITE" id="PS51186"/>
    </source>
</evidence>